<dbReference type="Proteomes" id="UP000000674">
    <property type="component" value="Chromosome"/>
</dbReference>
<keyword evidence="5" id="KW-0482">Metalloprotease</keyword>
<keyword evidence="2" id="KW-0479">Metal-binding</keyword>
<dbReference type="KEGG" id="mtp:Mthe_0792"/>
<dbReference type="InterPro" id="IPR028090">
    <property type="entry name" value="JAB_dom_prok"/>
</dbReference>
<dbReference type="GO" id="GO:0008237">
    <property type="term" value="F:metallopeptidase activity"/>
    <property type="evidence" value="ECO:0007669"/>
    <property type="project" value="UniProtKB-KW"/>
</dbReference>
<protein>
    <submittedName>
        <fullName evidence="7">Proteasome Rpn11 subunit JAMM motif, Metallo peptidase, MEROPS family M67B</fullName>
    </submittedName>
</protein>
<evidence type="ECO:0000256" key="3">
    <source>
        <dbReference type="ARBA" id="ARBA00022801"/>
    </source>
</evidence>
<reference evidence="7 8" key="1">
    <citation type="submission" date="2006-10" db="EMBL/GenBank/DDBJ databases">
        <title>Complete sequence of Methanosaeta thermophila PT.</title>
        <authorList>
            <consortium name="US DOE Joint Genome Institute"/>
            <person name="Copeland A."/>
            <person name="Lucas S."/>
            <person name="Lapidus A."/>
            <person name="Barry K."/>
            <person name="Detter J.C."/>
            <person name="Glavina del Rio T."/>
            <person name="Hammon N."/>
            <person name="Israni S."/>
            <person name="Pitluck S."/>
            <person name="Chain P."/>
            <person name="Malfatti S."/>
            <person name="Shin M."/>
            <person name="Vergez L."/>
            <person name="Schmutz J."/>
            <person name="Larimer F."/>
            <person name="Land M."/>
            <person name="Hauser L."/>
            <person name="Kyrpides N."/>
            <person name="Kim E."/>
            <person name="Smith K.S."/>
            <person name="Ingram-Smith C."/>
            <person name="Richardson P."/>
        </authorList>
    </citation>
    <scope>NUCLEOTIDE SEQUENCE [LARGE SCALE GENOMIC DNA]</scope>
    <source>
        <strain evidence="8">DSM 6194 / JCM 14653 / NBRC 101360 / PT</strain>
    </source>
</reference>
<dbReference type="EMBL" id="CP000477">
    <property type="protein sequence ID" value="ABK14581.1"/>
    <property type="molecule type" value="Genomic_DNA"/>
</dbReference>
<evidence type="ECO:0000256" key="5">
    <source>
        <dbReference type="ARBA" id="ARBA00023049"/>
    </source>
</evidence>
<dbReference type="GO" id="GO:0006508">
    <property type="term" value="P:proteolysis"/>
    <property type="evidence" value="ECO:0007669"/>
    <property type="project" value="UniProtKB-KW"/>
</dbReference>
<keyword evidence="3" id="KW-0378">Hydrolase</keyword>
<gene>
    <name evidence="7" type="ordered locus">Mthe_0792</name>
</gene>
<dbReference type="SUPFAM" id="SSF102712">
    <property type="entry name" value="JAB1/MPN domain"/>
    <property type="match status" value="1"/>
</dbReference>
<evidence type="ECO:0000256" key="1">
    <source>
        <dbReference type="ARBA" id="ARBA00022670"/>
    </source>
</evidence>
<dbReference type="STRING" id="349307.Mthe_0792"/>
<keyword evidence="1" id="KW-0645">Protease</keyword>
<dbReference type="HOGENOM" id="CLU_116578_1_0_2"/>
<dbReference type="GO" id="GO:0046872">
    <property type="term" value="F:metal ion binding"/>
    <property type="evidence" value="ECO:0007669"/>
    <property type="project" value="UniProtKB-KW"/>
</dbReference>
<dbReference type="GeneID" id="4461979"/>
<evidence type="ECO:0000313" key="7">
    <source>
        <dbReference type="EMBL" id="ABK14581.1"/>
    </source>
</evidence>
<dbReference type="AlphaFoldDB" id="A0B7A7"/>
<dbReference type="Gene3D" id="3.40.140.10">
    <property type="entry name" value="Cytidine Deaminase, domain 2"/>
    <property type="match status" value="1"/>
</dbReference>
<dbReference type="CDD" id="cd08072">
    <property type="entry name" value="MPN_archaeal"/>
    <property type="match status" value="1"/>
</dbReference>
<evidence type="ECO:0000256" key="4">
    <source>
        <dbReference type="ARBA" id="ARBA00022833"/>
    </source>
</evidence>
<sequence>MRKVKGISKDALAFILETSRSCMPREFAGLLQASDGVISEILILPGTESSEWMAWVPMYMLPSVPIVGSCHSHPVPNPAPSREDLAFFSHTGSYHIIAFPPFDERSWRCYDSSGRRKDLVVIDE</sequence>
<keyword evidence="8" id="KW-1185">Reference proteome</keyword>
<name>A0B7A7_METTP</name>
<evidence type="ECO:0000256" key="2">
    <source>
        <dbReference type="ARBA" id="ARBA00022723"/>
    </source>
</evidence>
<feature type="domain" description="JAB" evidence="6">
    <location>
        <begin position="11"/>
        <end position="110"/>
    </location>
</feature>
<dbReference type="OrthoDB" id="4612at2157"/>
<evidence type="ECO:0000313" key="8">
    <source>
        <dbReference type="Proteomes" id="UP000000674"/>
    </source>
</evidence>
<accession>A0B7A7</accession>
<dbReference type="Pfam" id="PF14464">
    <property type="entry name" value="Prok-JAB"/>
    <property type="match status" value="1"/>
</dbReference>
<proteinExistence type="predicted"/>
<dbReference type="GO" id="GO:0000502">
    <property type="term" value="C:proteasome complex"/>
    <property type="evidence" value="ECO:0007669"/>
    <property type="project" value="UniProtKB-KW"/>
</dbReference>
<dbReference type="RefSeq" id="WP_011695977.1">
    <property type="nucleotide sequence ID" value="NC_008553.1"/>
</dbReference>
<keyword evidence="4" id="KW-0862">Zinc</keyword>
<keyword evidence="7" id="KW-0647">Proteasome</keyword>
<evidence type="ECO:0000259" key="6">
    <source>
        <dbReference type="Pfam" id="PF14464"/>
    </source>
</evidence>
<organism evidence="7 8">
    <name type="scientific">Methanothrix thermoacetophila (strain DSM 6194 / JCM 14653 / NBRC 101360 / PT)</name>
    <name type="common">Methanosaeta thermophila</name>
    <dbReference type="NCBI Taxonomy" id="349307"/>
    <lineage>
        <taxon>Archaea</taxon>
        <taxon>Methanobacteriati</taxon>
        <taxon>Methanobacteriota</taxon>
        <taxon>Stenosarchaea group</taxon>
        <taxon>Methanomicrobia</taxon>
        <taxon>Methanotrichales</taxon>
        <taxon>Methanotrichaceae</taxon>
        <taxon>Methanothrix</taxon>
    </lineage>
</organism>